<feature type="compositionally biased region" description="Basic and acidic residues" evidence="1">
    <location>
        <begin position="233"/>
        <end position="255"/>
    </location>
</feature>
<evidence type="ECO:0000313" key="2">
    <source>
        <dbReference type="EMBL" id="KAF8472381.1"/>
    </source>
</evidence>
<reference evidence="2" key="2">
    <citation type="journal article" date="2020" name="Nat. Commun.">
        <title>Large-scale genome sequencing of mycorrhizal fungi provides insights into the early evolution of symbiotic traits.</title>
        <authorList>
            <person name="Miyauchi S."/>
            <person name="Kiss E."/>
            <person name="Kuo A."/>
            <person name="Drula E."/>
            <person name="Kohler A."/>
            <person name="Sanchez-Garcia M."/>
            <person name="Morin E."/>
            <person name="Andreopoulos B."/>
            <person name="Barry K.W."/>
            <person name="Bonito G."/>
            <person name="Buee M."/>
            <person name="Carver A."/>
            <person name="Chen C."/>
            <person name="Cichocki N."/>
            <person name="Clum A."/>
            <person name="Culley D."/>
            <person name="Crous P.W."/>
            <person name="Fauchery L."/>
            <person name="Girlanda M."/>
            <person name="Hayes R.D."/>
            <person name="Keri Z."/>
            <person name="LaButti K."/>
            <person name="Lipzen A."/>
            <person name="Lombard V."/>
            <person name="Magnuson J."/>
            <person name="Maillard F."/>
            <person name="Murat C."/>
            <person name="Nolan M."/>
            <person name="Ohm R.A."/>
            <person name="Pangilinan J."/>
            <person name="Pereira M.F."/>
            <person name="Perotto S."/>
            <person name="Peter M."/>
            <person name="Pfister S."/>
            <person name="Riley R."/>
            <person name="Sitrit Y."/>
            <person name="Stielow J.B."/>
            <person name="Szollosi G."/>
            <person name="Zifcakova L."/>
            <person name="Stursova M."/>
            <person name="Spatafora J.W."/>
            <person name="Tedersoo L."/>
            <person name="Vaario L.M."/>
            <person name="Yamada A."/>
            <person name="Yan M."/>
            <person name="Wang P."/>
            <person name="Xu J."/>
            <person name="Bruns T."/>
            <person name="Baldrian P."/>
            <person name="Vilgalys R."/>
            <person name="Dunand C."/>
            <person name="Henrissat B."/>
            <person name="Grigoriev I.V."/>
            <person name="Hibbett D."/>
            <person name="Nagy L.G."/>
            <person name="Martin F.M."/>
        </authorList>
    </citation>
    <scope>NUCLEOTIDE SEQUENCE</scope>
    <source>
        <strain evidence="2">Prilba</strain>
    </source>
</reference>
<dbReference type="OrthoDB" id="3070163at2759"/>
<dbReference type="Proteomes" id="UP000759537">
    <property type="component" value="Unassembled WGS sequence"/>
</dbReference>
<dbReference type="AlphaFoldDB" id="A0A9P5JZV7"/>
<evidence type="ECO:0000256" key="1">
    <source>
        <dbReference type="SAM" id="MobiDB-lite"/>
    </source>
</evidence>
<dbReference type="EMBL" id="WHVB01000020">
    <property type="protein sequence ID" value="KAF8472381.1"/>
    <property type="molecule type" value="Genomic_DNA"/>
</dbReference>
<feature type="compositionally biased region" description="Polar residues" evidence="1">
    <location>
        <begin position="67"/>
        <end position="76"/>
    </location>
</feature>
<feature type="compositionally biased region" description="Basic and acidic residues" evidence="1">
    <location>
        <begin position="155"/>
        <end position="170"/>
    </location>
</feature>
<proteinExistence type="predicted"/>
<reference evidence="2" key="1">
    <citation type="submission" date="2019-10" db="EMBL/GenBank/DDBJ databases">
        <authorList>
            <consortium name="DOE Joint Genome Institute"/>
            <person name="Kuo A."/>
            <person name="Miyauchi S."/>
            <person name="Kiss E."/>
            <person name="Drula E."/>
            <person name="Kohler A."/>
            <person name="Sanchez-Garcia M."/>
            <person name="Andreopoulos B."/>
            <person name="Barry K.W."/>
            <person name="Bonito G."/>
            <person name="Buee M."/>
            <person name="Carver A."/>
            <person name="Chen C."/>
            <person name="Cichocki N."/>
            <person name="Clum A."/>
            <person name="Culley D."/>
            <person name="Crous P.W."/>
            <person name="Fauchery L."/>
            <person name="Girlanda M."/>
            <person name="Hayes R."/>
            <person name="Keri Z."/>
            <person name="LaButti K."/>
            <person name="Lipzen A."/>
            <person name="Lombard V."/>
            <person name="Magnuson J."/>
            <person name="Maillard F."/>
            <person name="Morin E."/>
            <person name="Murat C."/>
            <person name="Nolan M."/>
            <person name="Ohm R."/>
            <person name="Pangilinan J."/>
            <person name="Pereira M."/>
            <person name="Perotto S."/>
            <person name="Peter M."/>
            <person name="Riley R."/>
            <person name="Sitrit Y."/>
            <person name="Stielow B."/>
            <person name="Szollosi G."/>
            <person name="Zifcakova L."/>
            <person name="Stursova M."/>
            <person name="Spatafora J.W."/>
            <person name="Tedersoo L."/>
            <person name="Vaario L.-M."/>
            <person name="Yamada A."/>
            <person name="Yan M."/>
            <person name="Wang P."/>
            <person name="Xu J."/>
            <person name="Bruns T."/>
            <person name="Baldrian P."/>
            <person name="Vilgalys R."/>
            <person name="Henrissat B."/>
            <person name="Grigoriev I.V."/>
            <person name="Hibbett D."/>
            <person name="Nagy L.G."/>
            <person name="Martin F.M."/>
        </authorList>
    </citation>
    <scope>NUCLEOTIDE SEQUENCE</scope>
    <source>
        <strain evidence="2">Prilba</strain>
    </source>
</reference>
<protein>
    <submittedName>
        <fullName evidence="2">Uncharacterized protein</fullName>
    </submittedName>
</protein>
<organism evidence="2 3">
    <name type="scientific">Russula ochroleuca</name>
    <dbReference type="NCBI Taxonomy" id="152965"/>
    <lineage>
        <taxon>Eukaryota</taxon>
        <taxon>Fungi</taxon>
        <taxon>Dikarya</taxon>
        <taxon>Basidiomycota</taxon>
        <taxon>Agaricomycotina</taxon>
        <taxon>Agaricomycetes</taxon>
        <taxon>Russulales</taxon>
        <taxon>Russulaceae</taxon>
        <taxon>Russula</taxon>
    </lineage>
</organism>
<name>A0A9P5JZV7_9AGAM</name>
<gene>
    <name evidence="2" type="ORF">DFH94DRAFT_856043</name>
</gene>
<evidence type="ECO:0000313" key="3">
    <source>
        <dbReference type="Proteomes" id="UP000759537"/>
    </source>
</evidence>
<feature type="region of interest" description="Disordered" evidence="1">
    <location>
        <begin position="28"/>
        <end position="170"/>
    </location>
</feature>
<sequence>MSTLSPTNFVSFCHTDLLSSHIPMQKTRSNAASIQEDAPPKDLKVCTEVPDLPKPKGTRPTRVKQGQAPSTQATVESDTEAQPAKKKKKGLKTNLALSSPQVQAAKQATQPKTKKGKATPEPRSDLPGCKGRNNHPGVIAQPRPKHTPAQVADAKAADEERKKQLAELDEQKKRLYAQMEIDEDMRELESEVNAIRWLSDIVRAQATESNAVSSESEKFDMDVGSSEDTDSEDTNKECQENSKKAEKGAKGRELRAVVAASKATIQGRKKDTKKLKGKSVGTASGLFPNWKQHTKSCSASQEPSAIGGLKDSDAVAKKPNFKTLKHFPPQKIEYDGTRDTSHKNQVVSAVSSDSESDKPVPLPIGCKLKLKAMASLAMPEPNVNVNHRTSTDKPTHRSLTANTVRVSHLPAFTQVNSKWKKIFIPSLYNTLFHSEALFQDFALGTSKFISIKNDPILLLAYNHVNEKQSSLGANAVDVIAKHLQCLEYGPADVKVWCRWAKQVDGPIFYEKPTPQSCTFNNKDEDYIIRGSVTSCFALAQEYLRYTRSALGQPHGRPIGLFALILTALERAVCAYVDGIPKGLSEFSSTYCGEKVSSYMASCSRLRDHHWMEILGACHDTASEATPSPSNELADLSLLDQRRGLLFEFSSPIKE</sequence>
<accession>A0A9P5JZV7</accession>
<feature type="region of interest" description="Disordered" evidence="1">
    <location>
        <begin position="207"/>
        <end position="280"/>
    </location>
</feature>
<keyword evidence="3" id="KW-1185">Reference proteome</keyword>
<comment type="caution">
    <text evidence="2">The sequence shown here is derived from an EMBL/GenBank/DDBJ whole genome shotgun (WGS) entry which is preliminary data.</text>
</comment>
<feature type="compositionally biased region" description="Low complexity" evidence="1">
    <location>
        <begin position="100"/>
        <end position="111"/>
    </location>
</feature>